<dbReference type="EMBL" id="JAWXXP010000001">
    <property type="protein sequence ID" value="MDX5991720.1"/>
    <property type="molecule type" value="Genomic_DNA"/>
</dbReference>
<reference evidence="4 5" key="1">
    <citation type="submission" date="2016-10" db="EMBL/GenBank/DDBJ databases">
        <authorList>
            <person name="de Groot N.N."/>
        </authorList>
    </citation>
    <scope>NUCLEOTIDE SEQUENCE [LARGE SCALE GENOMIC DNA]</scope>
    <source>
        <strain evidence="4 5">JCM 10630</strain>
    </source>
</reference>
<proteinExistence type="predicted"/>
<dbReference type="PROSITE" id="PS51257">
    <property type="entry name" value="PROKAR_LIPOPROTEIN"/>
    <property type="match status" value="1"/>
</dbReference>
<reference evidence="3 6" key="2">
    <citation type="submission" date="2023-11" db="EMBL/GenBank/DDBJ databases">
        <title>MicrobeMod: A computational toolkit for identifying prokaryotic methylation and restriction-modification with nanopore sequencing.</title>
        <authorList>
            <person name="Crits-Christoph A."/>
            <person name="Kang S.C."/>
            <person name="Lee H."/>
            <person name="Ostrov N."/>
        </authorList>
    </citation>
    <scope>NUCLEOTIDE SEQUENCE [LARGE SCALE GENOMIC DNA]</scope>
    <source>
        <strain evidence="3 6">ATCC BAA-571</strain>
    </source>
</reference>
<evidence type="ECO:0008006" key="7">
    <source>
        <dbReference type="Google" id="ProtNLM"/>
    </source>
</evidence>
<sequence length="146" mass="17792">MPYKILLCALLLSLSGCAVYGGGYDRGYHNGHAYRYSDGYRGDYYRPPVYVTPRYYYYEDRRQHYHPVPPRHVPAPPPRHHYGHDRRYRDGYKHQQPRHDYRRDQRRQEHRSGQTQRGWDAGRNTQHRFSNGRSNNEQRRSGERRW</sequence>
<evidence type="ECO:0000256" key="1">
    <source>
        <dbReference type="SAM" id="MobiDB-lite"/>
    </source>
</evidence>
<organism evidence="4 5">
    <name type="scientific">Ectopseudomonas alcaliphila</name>
    <dbReference type="NCBI Taxonomy" id="101564"/>
    <lineage>
        <taxon>Bacteria</taxon>
        <taxon>Pseudomonadati</taxon>
        <taxon>Pseudomonadota</taxon>
        <taxon>Gammaproteobacteria</taxon>
        <taxon>Pseudomonadales</taxon>
        <taxon>Pseudomonadaceae</taxon>
        <taxon>Ectopseudomonas</taxon>
    </lineage>
</organism>
<evidence type="ECO:0000256" key="2">
    <source>
        <dbReference type="SAM" id="SignalP"/>
    </source>
</evidence>
<evidence type="ECO:0000313" key="4">
    <source>
        <dbReference type="EMBL" id="SDD49517.1"/>
    </source>
</evidence>
<feature type="chain" id="PRO_5010259692" description="Lipoprotein" evidence="2">
    <location>
        <begin position="21"/>
        <end position="146"/>
    </location>
</feature>
<evidence type="ECO:0000313" key="3">
    <source>
        <dbReference type="EMBL" id="MDX5991720.1"/>
    </source>
</evidence>
<dbReference type="AlphaFoldDB" id="A0A1G6V924"/>
<accession>A0A1G6V924</accession>
<dbReference type="EMBL" id="FNAE01000001">
    <property type="protein sequence ID" value="SDD49517.1"/>
    <property type="molecule type" value="Genomic_DNA"/>
</dbReference>
<gene>
    <name evidence="4" type="ORF">SAMN05216575_101677</name>
    <name evidence="3" type="ORF">SIM71_06600</name>
</gene>
<feature type="compositionally biased region" description="Pro residues" evidence="1">
    <location>
        <begin position="67"/>
        <end position="77"/>
    </location>
</feature>
<evidence type="ECO:0000313" key="5">
    <source>
        <dbReference type="Proteomes" id="UP000182413"/>
    </source>
</evidence>
<keyword evidence="6" id="KW-1185">Reference proteome</keyword>
<keyword evidence="2" id="KW-0732">Signal</keyword>
<feature type="compositionally biased region" description="Basic and acidic residues" evidence="1">
    <location>
        <begin position="85"/>
        <end position="112"/>
    </location>
</feature>
<feature type="region of interest" description="Disordered" evidence="1">
    <location>
        <begin position="62"/>
        <end position="146"/>
    </location>
</feature>
<feature type="signal peptide" evidence="2">
    <location>
        <begin position="1"/>
        <end position="20"/>
    </location>
</feature>
<feature type="compositionally biased region" description="Basic and acidic residues" evidence="1">
    <location>
        <begin position="136"/>
        <end position="146"/>
    </location>
</feature>
<protein>
    <recommendedName>
        <fullName evidence="7">Lipoprotein</fullName>
    </recommendedName>
</protein>
<feature type="compositionally biased region" description="Polar residues" evidence="1">
    <location>
        <begin position="113"/>
        <end position="135"/>
    </location>
</feature>
<dbReference type="Proteomes" id="UP000182413">
    <property type="component" value="Unassembled WGS sequence"/>
</dbReference>
<dbReference type="RefSeq" id="WP_074675459.1">
    <property type="nucleotide sequence ID" value="NZ_CBCSET010000001.1"/>
</dbReference>
<evidence type="ECO:0000313" key="6">
    <source>
        <dbReference type="Proteomes" id="UP001278050"/>
    </source>
</evidence>
<dbReference type="Proteomes" id="UP001278050">
    <property type="component" value="Unassembled WGS sequence"/>
</dbReference>
<name>A0A1G6V924_9GAMM</name>
<dbReference type="OrthoDB" id="7033178at2"/>